<feature type="region of interest" description="Disordered" evidence="1">
    <location>
        <begin position="464"/>
        <end position="499"/>
    </location>
</feature>
<sequence length="1139" mass="125985">MSAIFQGVEFHLPSSLPPERRVELTRLLTNHGATTADSVFEATHVITNSETFEGWRDVDPEKVVRDLWVERSIAARRIQPPKYYSASRSKIFSGVIACSADLHISDEEVVSTGIMTHGGQWRMALTRDVTHLFAISSCSDKYATGMNYRDETHIKVLVPLWHDHSVLFGRSDLSTECYEWPDPVAMRPSFEVPSPTKQQQRNSTSPKKKVFFTTTAWDSDPSQAKVPISERNNVWGGRRILLSTSLELTGPRRQIVEDGIRNSSGVPVMYTSKRGDGTPNEELRLLKDCDILITRYRAGRVFFKAWDAAKPIGTLSWLLNVQVTGVFSSPLDQILHFPIPTGFVDGFDKHQISVTNYTGESRDYLKKLITLMGGNFTPSLSNKNTVLIAAQRSGTKTAKADEWSVSVVNHLWLEDCFLRWKSLTPALKQYITYPVGVDFASLLSERAVSNTMEEIKEIIDAEAEAAREAEDDKEEVEIVDENPRTPRDSQASADETEVEGGLMPALDVEMGFGDAWNEGPEDADMFNVEEQDERMSFGEDEQPRRTSTSKSPTRPKSATRKKRIQGLDTPSDSEVDPEIMKKVVRIQRPPSTPKKNVKAAPKSPARATPKSASKVAPKSLARPPQKQKSRDTDSEEEASEEEEPVLRPRKHLVRRASGPAALSPRHSPRKAPDSQSQRAPLPNELAPLDSDSELDDLPEQLAPPRPQPPGVGGIIKVPREKPTSAAPKSGKAKAAPPRKTATPTPPSSPLSAPPSAKPVRRMPTATVEVVMEHRPSSFSAKKPPPPRTSSISTISHLRASGASSASAPPRTRAVPRELSPASSTAMPEPPRAKRSAATQATQRLRDVVMPDVMNYQNEMRNNRGRKGRRLSGRVDTDDGGDEEEEERTTKRRKVDAGKRRASSDAESAAERPVKAKPRKSEVALRNGKPIKIMHTKVELSDKVLNALAQLGAKVTDRPRECTHLIVPGLVRTEKFLCALSAAPLILTTEWAVKSAEAGELLPEEDYLVSDPAGERKQGVTIADLFKRAKQHRGKLFKDHLFYITGSVKPPRMVEKIILDNGGQAITNQLPSLRILETHPNRHLISSSEDKALWQQIAAAGCPIYSSELILMGALRQEIDWESAAFRVEGSDTRTRSESV</sequence>
<feature type="compositionally biased region" description="Pro residues" evidence="1">
    <location>
        <begin position="743"/>
        <end position="756"/>
    </location>
</feature>
<dbReference type="SUPFAM" id="SSF52113">
    <property type="entry name" value="BRCT domain"/>
    <property type="match status" value="4"/>
</dbReference>
<dbReference type="Gene3D" id="3.40.50.10190">
    <property type="entry name" value="BRCT domain"/>
    <property type="match status" value="5"/>
</dbReference>
<organism evidence="3 4">
    <name type="scientific">Mycena maculata</name>
    <dbReference type="NCBI Taxonomy" id="230809"/>
    <lineage>
        <taxon>Eukaryota</taxon>
        <taxon>Fungi</taxon>
        <taxon>Dikarya</taxon>
        <taxon>Basidiomycota</taxon>
        <taxon>Agaricomycotina</taxon>
        <taxon>Agaricomycetes</taxon>
        <taxon>Agaricomycetidae</taxon>
        <taxon>Agaricales</taxon>
        <taxon>Marasmiineae</taxon>
        <taxon>Mycenaceae</taxon>
        <taxon>Mycena</taxon>
    </lineage>
</organism>
<keyword evidence="4" id="KW-1185">Reference proteome</keyword>
<feature type="compositionally biased region" description="Low complexity" evidence="1">
    <location>
        <begin position="788"/>
        <end position="812"/>
    </location>
</feature>
<dbReference type="EMBL" id="JARJLG010000226">
    <property type="protein sequence ID" value="KAJ7725655.1"/>
    <property type="molecule type" value="Genomic_DNA"/>
</dbReference>
<feature type="domain" description="BRCT" evidence="2">
    <location>
        <begin position="347"/>
        <end position="417"/>
    </location>
</feature>
<accession>A0AAD7MNF6</accession>
<evidence type="ECO:0000313" key="4">
    <source>
        <dbReference type="Proteomes" id="UP001215280"/>
    </source>
</evidence>
<comment type="caution">
    <text evidence="3">The sequence shown here is derived from an EMBL/GenBank/DDBJ whole genome shotgun (WGS) entry which is preliminary data.</text>
</comment>
<gene>
    <name evidence="3" type="ORF">DFH07DRAFT_1066876</name>
</gene>
<feature type="compositionally biased region" description="Basic residues" evidence="1">
    <location>
        <begin position="862"/>
        <end position="871"/>
    </location>
</feature>
<dbReference type="CDD" id="cd18432">
    <property type="entry name" value="BRCT_PAXIP1_rpt6_like"/>
    <property type="match status" value="1"/>
</dbReference>
<evidence type="ECO:0000256" key="1">
    <source>
        <dbReference type="SAM" id="MobiDB-lite"/>
    </source>
</evidence>
<feature type="domain" description="BRCT" evidence="2">
    <location>
        <begin position="941"/>
        <end position="1008"/>
    </location>
</feature>
<dbReference type="PANTHER" id="PTHR47667">
    <property type="entry name" value="REGULATOR OF TY1 TRANSPOSITION PROTEIN 107"/>
    <property type="match status" value="1"/>
</dbReference>
<protein>
    <recommendedName>
        <fullName evidence="2">BRCT domain-containing protein</fullName>
    </recommendedName>
</protein>
<dbReference type="Proteomes" id="UP001215280">
    <property type="component" value="Unassembled WGS sequence"/>
</dbReference>
<dbReference type="InterPro" id="IPR036420">
    <property type="entry name" value="BRCT_dom_sf"/>
</dbReference>
<dbReference type="PROSITE" id="PS50172">
    <property type="entry name" value="BRCT"/>
    <property type="match status" value="4"/>
</dbReference>
<feature type="compositionally biased region" description="Acidic residues" evidence="1">
    <location>
        <begin position="877"/>
        <end position="886"/>
    </location>
</feature>
<dbReference type="CDD" id="cd17743">
    <property type="entry name" value="BRCT_BRC1_like_rpt5"/>
    <property type="match status" value="1"/>
</dbReference>
<feature type="domain" description="BRCT" evidence="2">
    <location>
        <begin position="1"/>
        <end position="86"/>
    </location>
</feature>
<feature type="compositionally biased region" description="Low complexity" evidence="1">
    <location>
        <begin position="545"/>
        <end position="556"/>
    </location>
</feature>
<feature type="compositionally biased region" description="Acidic residues" evidence="1">
    <location>
        <begin position="471"/>
        <end position="480"/>
    </location>
</feature>
<dbReference type="SMART" id="SM00292">
    <property type="entry name" value="BRCT"/>
    <property type="match status" value="3"/>
</dbReference>
<feature type="compositionally biased region" description="Low complexity" evidence="1">
    <location>
        <begin position="723"/>
        <end position="742"/>
    </location>
</feature>
<dbReference type="Pfam" id="PF12738">
    <property type="entry name" value="PTCB-BRCT"/>
    <property type="match status" value="1"/>
</dbReference>
<name>A0AAD7MNF6_9AGAR</name>
<dbReference type="Pfam" id="PF16770">
    <property type="entry name" value="RTT107_BRCT_5"/>
    <property type="match status" value="1"/>
</dbReference>
<dbReference type="Pfam" id="PF16589">
    <property type="entry name" value="BRCT_2"/>
    <property type="match status" value="2"/>
</dbReference>
<dbReference type="AlphaFoldDB" id="A0AAD7MNF6"/>
<feature type="domain" description="BRCT" evidence="2">
    <location>
        <begin position="87"/>
        <end position="161"/>
    </location>
</feature>
<dbReference type="PANTHER" id="PTHR47667:SF1">
    <property type="entry name" value="REGULATOR OF TY1 TRANSPOSITION PROTEIN 107"/>
    <property type="match status" value="1"/>
</dbReference>
<feature type="region of interest" description="Disordered" evidence="1">
    <location>
        <begin position="533"/>
        <end position="921"/>
    </location>
</feature>
<feature type="compositionally biased region" description="Acidic residues" evidence="1">
    <location>
        <begin position="633"/>
        <end position="643"/>
    </location>
</feature>
<proteinExistence type="predicted"/>
<evidence type="ECO:0000259" key="2">
    <source>
        <dbReference type="PROSITE" id="PS50172"/>
    </source>
</evidence>
<reference evidence="3" key="1">
    <citation type="submission" date="2023-03" db="EMBL/GenBank/DDBJ databases">
        <title>Massive genome expansion in bonnet fungi (Mycena s.s.) driven by repeated elements and novel gene families across ecological guilds.</title>
        <authorList>
            <consortium name="Lawrence Berkeley National Laboratory"/>
            <person name="Harder C.B."/>
            <person name="Miyauchi S."/>
            <person name="Viragh M."/>
            <person name="Kuo A."/>
            <person name="Thoen E."/>
            <person name="Andreopoulos B."/>
            <person name="Lu D."/>
            <person name="Skrede I."/>
            <person name="Drula E."/>
            <person name="Henrissat B."/>
            <person name="Morin E."/>
            <person name="Kohler A."/>
            <person name="Barry K."/>
            <person name="LaButti K."/>
            <person name="Morin E."/>
            <person name="Salamov A."/>
            <person name="Lipzen A."/>
            <person name="Mereny Z."/>
            <person name="Hegedus B."/>
            <person name="Baldrian P."/>
            <person name="Stursova M."/>
            <person name="Weitz H."/>
            <person name="Taylor A."/>
            <person name="Grigoriev I.V."/>
            <person name="Nagy L.G."/>
            <person name="Martin F."/>
            <person name="Kauserud H."/>
        </authorList>
    </citation>
    <scope>NUCLEOTIDE SEQUENCE</scope>
    <source>
        <strain evidence="3">CBHHK188m</strain>
    </source>
</reference>
<dbReference type="InterPro" id="IPR053036">
    <property type="entry name" value="CellCycle_DNARepair_Reg"/>
</dbReference>
<evidence type="ECO:0000313" key="3">
    <source>
        <dbReference type="EMBL" id="KAJ7725655.1"/>
    </source>
</evidence>
<feature type="compositionally biased region" description="Basic and acidic residues" evidence="1">
    <location>
        <begin position="533"/>
        <end position="544"/>
    </location>
</feature>
<dbReference type="InterPro" id="IPR001357">
    <property type="entry name" value="BRCT_dom"/>
</dbReference>
<feature type="compositionally biased region" description="Basic and acidic residues" evidence="1">
    <location>
        <begin position="894"/>
        <end position="921"/>
    </location>
</feature>